<reference evidence="2" key="1">
    <citation type="submission" date="2021-01" db="EMBL/GenBank/DDBJ databases">
        <authorList>
            <person name="Corre E."/>
            <person name="Pelletier E."/>
            <person name="Niang G."/>
            <person name="Scheremetjew M."/>
            <person name="Finn R."/>
            <person name="Kale V."/>
            <person name="Holt S."/>
            <person name="Cochrane G."/>
            <person name="Meng A."/>
            <person name="Brown T."/>
            <person name="Cohen L."/>
        </authorList>
    </citation>
    <scope>NUCLEOTIDE SEQUENCE</scope>
    <source>
        <strain evidence="2">CCMP127</strain>
    </source>
</reference>
<dbReference type="EMBL" id="HBIM01011025">
    <property type="protein sequence ID" value="CAE0411869.1"/>
    <property type="molecule type" value="Transcribed_RNA"/>
</dbReference>
<feature type="compositionally biased region" description="Basic and acidic residues" evidence="1">
    <location>
        <begin position="122"/>
        <end position="131"/>
    </location>
</feature>
<feature type="region of interest" description="Disordered" evidence="1">
    <location>
        <begin position="112"/>
        <end position="134"/>
    </location>
</feature>
<dbReference type="AlphaFoldDB" id="A0A7S3P889"/>
<name>A0A7S3P889_9STRA</name>
<evidence type="ECO:0000256" key="1">
    <source>
        <dbReference type="SAM" id="MobiDB-lite"/>
    </source>
</evidence>
<evidence type="ECO:0000313" key="2">
    <source>
        <dbReference type="EMBL" id="CAE0411869.1"/>
    </source>
</evidence>
<proteinExistence type="predicted"/>
<organism evidence="2">
    <name type="scientific">Amphora coffeiformis</name>
    <dbReference type="NCBI Taxonomy" id="265554"/>
    <lineage>
        <taxon>Eukaryota</taxon>
        <taxon>Sar</taxon>
        <taxon>Stramenopiles</taxon>
        <taxon>Ochrophyta</taxon>
        <taxon>Bacillariophyta</taxon>
        <taxon>Bacillariophyceae</taxon>
        <taxon>Bacillariophycidae</taxon>
        <taxon>Thalassiophysales</taxon>
        <taxon>Catenulaceae</taxon>
        <taxon>Amphora</taxon>
    </lineage>
</organism>
<protein>
    <submittedName>
        <fullName evidence="2">Uncharacterized protein</fullName>
    </submittedName>
</protein>
<accession>A0A7S3P889</accession>
<sequence length="423" mass="46912">MSVLCQKVPSSMSFYRERDSHVPVFPKTARIIHHLSKEESLLDLTASTTSTAEDYKDDSSSSQSQEGAYMVREVKLKSRPPLSSLFQTSGNANDNSTLSVSSSRIAQMRAKLAVQRQSYETNKSKKRDEISRPPSLPFTPLGLECLIKSLRSGEKDKVEASMLHLHSKIHEQRALCETKDGKGNKTLEVTFLRKGGHLGILEALRNYPNAGSIQAMGMNLLTWLCEGCNVKRELVSRGTLRRIQTALVEFNSSPWVQGQSLCLLSQLVSLRKVAESIARGSFLQDTILLIHQGTCVDATLALLQAFCNHQSNRVTEGCIRQGTVGWVVLHMQPALEQLTSYNIADQKVASCERVLMTGCAILQQFATTSASTDKMDEARVVVSGVLNAQGLSKTVFMAAQNCQTALQRMNAGKRYQSRRLWIW</sequence>
<gene>
    <name evidence="2" type="ORF">ACOF00016_LOCUS9154</name>
</gene>